<dbReference type="PROSITE" id="PS51257">
    <property type="entry name" value="PROKAR_LIPOPROTEIN"/>
    <property type="match status" value="1"/>
</dbReference>
<dbReference type="AlphaFoldDB" id="M1P0H0"/>
<evidence type="ECO:0000313" key="10">
    <source>
        <dbReference type="Proteomes" id="UP000011729"/>
    </source>
</evidence>
<evidence type="ECO:0000313" key="9">
    <source>
        <dbReference type="EMBL" id="AGF75147.1"/>
    </source>
</evidence>
<sequence length="176" mass="19120">MMFSRILFFSAVSSIVILGGCLMTQFEDNSRNNVAGIFYPVQEITEPSITSDLMTSEVSASSVYGEGYPSDGQIIGFEPPSNALHLSPATIAGVWNLSVSGAVCRIATPQTKFGQGYRAGPLHCPGVFSRVSSWSVEGKKLYFHDNLGHVAAALYSTGMDHFEGRTFDHQFVILDR</sequence>
<evidence type="ECO:0000256" key="6">
    <source>
        <dbReference type="ARBA" id="ARBA00023237"/>
    </source>
</evidence>
<dbReference type="HOGENOM" id="CLU_103254_0_0_5"/>
<keyword evidence="3" id="KW-0732">Signal</keyword>
<accession>M1P0H0</accession>
<organism evidence="9 10">
    <name type="scientific">Bartonella australis (strain Aust/NH1)</name>
    <dbReference type="NCBI Taxonomy" id="1094489"/>
    <lineage>
        <taxon>Bacteria</taxon>
        <taxon>Pseudomonadati</taxon>
        <taxon>Pseudomonadota</taxon>
        <taxon>Alphaproteobacteria</taxon>
        <taxon>Hyphomicrobiales</taxon>
        <taxon>Bartonellaceae</taxon>
        <taxon>Bartonella</taxon>
    </lineage>
</organism>
<dbReference type="InterPro" id="IPR010571">
    <property type="entry name" value="OM_lipoprot_Omp19_bac"/>
</dbReference>
<keyword evidence="5" id="KW-0564">Palmitate</keyword>
<dbReference type="GO" id="GO:0004866">
    <property type="term" value="F:endopeptidase inhibitor activity"/>
    <property type="evidence" value="ECO:0007669"/>
    <property type="project" value="InterPro"/>
</dbReference>
<protein>
    <submittedName>
        <fullName evidence="9">Outer membrane lipoprotein Omp19</fullName>
    </submittedName>
</protein>
<reference evidence="9 10" key="1">
    <citation type="journal article" date="2013" name="PLoS Genet.">
        <title>A gene transfer agent and a dynamic repertoire of secretion systems hold the keys to the explosive radiation of the emerging pathogen Bartonella.</title>
        <authorList>
            <person name="Guy L."/>
            <person name="Nystedt B."/>
            <person name="Toft C."/>
            <person name="Zaremba-Niedzwiedzka K."/>
            <person name="Berglund E.C."/>
            <person name="Granberg F."/>
            <person name="Naslund K."/>
            <person name="Eriksson A.S."/>
            <person name="Andersson S.G."/>
        </authorList>
    </citation>
    <scope>NUCLEOTIDE SEQUENCE [LARGE SCALE GENOMIC DNA]</scope>
    <source>
        <strain evidence="9 10">Aust/NH1</strain>
    </source>
</reference>
<evidence type="ECO:0000256" key="1">
    <source>
        <dbReference type="ARBA" id="ARBA00004459"/>
    </source>
</evidence>
<comment type="similarity">
    <text evidence="2">Belongs to the rhizobiaceae omp19 lipoprotein family.</text>
</comment>
<dbReference type="Pfam" id="PF02974">
    <property type="entry name" value="Inh"/>
    <property type="match status" value="1"/>
</dbReference>
<dbReference type="KEGG" id="baus:BAnh1_12800"/>
<evidence type="ECO:0000259" key="8">
    <source>
        <dbReference type="Pfam" id="PF02974"/>
    </source>
</evidence>
<comment type="subcellular location">
    <subcellularLocation>
        <location evidence="1">Cell outer membrane</location>
        <topology evidence="1">Lipid-anchor</topology>
    </subcellularLocation>
</comment>
<keyword evidence="6" id="KW-0998">Cell outer membrane</keyword>
<feature type="domain" description="Alkaline proteinase inhibitor/ Outer membrane lipoprotein Omp19" evidence="8">
    <location>
        <begin position="87"/>
        <end position="176"/>
    </location>
</feature>
<dbReference type="eggNOG" id="ENOG503363Z">
    <property type="taxonomic scope" value="Bacteria"/>
</dbReference>
<dbReference type="RefSeq" id="WP_015398650.1">
    <property type="nucleotide sequence ID" value="NC_020300.1"/>
</dbReference>
<dbReference type="OrthoDB" id="7677911at2"/>
<name>M1P0H0_BARAA</name>
<keyword evidence="7 9" id="KW-0449">Lipoprotein</keyword>
<dbReference type="SUPFAM" id="SSF50882">
    <property type="entry name" value="beta-Barrel protease inhibitors"/>
    <property type="match status" value="1"/>
</dbReference>
<dbReference type="EMBL" id="CP003123">
    <property type="protein sequence ID" value="AGF75147.1"/>
    <property type="molecule type" value="Genomic_DNA"/>
</dbReference>
<proteinExistence type="inferred from homology"/>
<dbReference type="PIRSF" id="PIRSF034005">
    <property type="entry name" value="OM_lipoprot_Omp19_bac"/>
    <property type="match status" value="1"/>
</dbReference>
<evidence type="ECO:0000256" key="7">
    <source>
        <dbReference type="ARBA" id="ARBA00023288"/>
    </source>
</evidence>
<dbReference type="InterPro" id="IPR021140">
    <property type="entry name" value="Inh/Omp19"/>
</dbReference>
<keyword evidence="10" id="KW-1185">Reference proteome</keyword>
<evidence type="ECO:0000256" key="3">
    <source>
        <dbReference type="ARBA" id="ARBA00022729"/>
    </source>
</evidence>
<keyword evidence="4" id="KW-0472">Membrane</keyword>
<evidence type="ECO:0000256" key="4">
    <source>
        <dbReference type="ARBA" id="ARBA00023136"/>
    </source>
</evidence>
<dbReference type="Gene3D" id="2.40.128.10">
    <property type="match status" value="1"/>
</dbReference>
<gene>
    <name evidence="9" type="primary">omp19</name>
    <name evidence="9" type="ordered locus">BAnh1_12800</name>
</gene>
<dbReference type="STRING" id="1094489.BAnh1_12800"/>
<dbReference type="InterPro" id="IPR016085">
    <property type="entry name" value="Protease_inh_B-barrel_dom"/>
</dbReference>
<evidence type="ECO:0000256" key="2">
    <source>
        <dbReference type="ARBA" id="ARBA00007138"/>
    </source>
</evidence>
<evidence type="ECO:0000256" key="5">
    <source>
        <dbReference type="ARBA" id="ARBA00023139"/>
    </source>
</evidence>
<dbReference type="PATRIC" id="fig|1094489.3.peg.1559"/>
<dbReference type="GO" id="GO:0009279">
    <property type="term" value="C:cell outer membrane"/>
    <property type="evidence" value="ECO:0007669"/>
    <property type="project" value="UniProtKB-SubCell"/>
</dbReference>
<dbReference type="Proteomes" id="UP000011729">
    <property type="component" value="Chromosome"/>
</dbReference>